<keyword evidence="5" id="KW-0804">Transcription</keyword>
<feature type="domain" description="Response regulatory" evidence="8">
    <location>
        <begin position="78"/>
        <end position="191"/>
    </location>
</feature>
<evidence type="ECO:0000256" key="5">
    <source>
        <dbReference type="ARBA" id="ARBA00023163"/>
    </source>
</evidence>
<dbReference type="GO" id="GO:0006355">
    <property type="term" value="P:regulation of DNA-templated transcription"/>
    <property type="evidence" value="ECO:0007669"/>
    <property type="project" value="InterPro"/>
</dbReference>
<dbReference type="SUPFAM" id="SSF52540">
    <property type="entry name" value="P-loop containing nucleoside triphosphate hydrolases"/>
    <property type="match status" value="1"/>
</dbReference>
<evidence type="ECO:0000259" key="7">
    <source>
        <dbReference type="PROSITE" id="PS50045"/>
    </source>
</evidence>
<dbReference type="Gene3D" id="1.10.10.60">
    <property type="entry name" value="Homeodomain-like"/>
    <property type="match status" value="1"/>
</dbReference>
<proteinExistence type="predicted"/>
<evidence type="ECO:0000256" key="1">
    <source>
        <dbReference type="ARBA" id="ARBA00022741"/>
    </source>
</evidence>
<dbReference type="SMART" id="SM00448">
    <property type="entry name" value="REC"/>
    <property type="match status" value="1"/>
</dbReference>
<keyword evidence="4" id="KW-0238">DNA-binding</keyword>
<dbReference type="FunFam" id="3.40.50.300:FF:000006">
    <property type="entry name" value="DNA-binding transcriptional regulator NtrC"/>
    <property type="match status" value="1"/>
</dbReference>
<feature type="domain" description="Sigma-54 factor interaction" evidence="7">
    <location>
        <begin position="207"/>
        <end position="434"/>
    </location>
</feature>
<dbReference type="InterPro" id="IPR058031">
    <property type="entry name" value="AAA_lid_NorR"/>
</dbReference>
<keyword evidence="6" id="KW-0597">Phosphoprotein</keyword>
<dbReference type="PROSITE" id="PS00675">
    <property type="entry name" value="SIGMA54_INTERACT_1"/>
    <property type="match status" value="1"/>
</dbReference>
<dbReference type="SMART" id="SM00382">
    <property type="entry name" value="AAA"/>
    <property type="match status" value="1"/>
</dbReference>
<dbReference type="SUPFAM" id="SSF52172">
    <property type="entry name" value="CheY-like"/>
    <property type="match status" value="1"/>
</dbReference>
<evidence type="ECO:0000259" key="8">
    <source>
        <dbReference type="PROSITE" id="PS50110"/>
    </source>
</evidence>
<sequence length="515" mass="56471">MTKLTALRRFSQAPGANTCPWTMLFRCRHPTAWCVQQLFHHGGIIFRRRTVNSRSASVDAPDNGSTDVAERVSAPSPTVLIVDDDHDFASAAADFARARGFTPYMAHSLEQSRGFARLPAVDLLLLDLELPDGNGFDLLDDMDLPEHGQIAIVTGQPSVESAARAVSLPVVDYLIKPLCPEQFSNLLDHAAARARPPQARAEARGGMIGRSPAMRRLIDSLERIAPSEATVLISGESGTGKELVARAIHEFSGRSGAFVPVNCGAIAPDLLASHLFGHERGSFTGAAARHNGYFEQADRGTLFLDEITEMPPALQVYLLRVLETGTVTRVGGSEAVDIDVRVVAATNRDPQRSIEEGSLREDLFYRLADIGLELPPLRSRGDDALLIAHNFLERLNIRYGTRKRFAAGTERVLLRHNWPGNVRELRSAVQRAFLTAEGDEIRVAPGFRKLAPVHHDATHVSFSVGMTYAQIEQEMLLKTLAHFDGDRTRSAQSLGVSVRTIHNQLARLRESGHDV</sequence>
<evidence type="ECO:0000256" key="2">
    <source>
        <dbReference type="ARBA" id="ARBA00022840"/>
    </source>
</evidence>
<dbReference type="Gene3D" id="3.40.50.2300">
    <property type="match status" value="1"/>
</dbReference>
<feature type="modified residue" description="4-aspartylphosphate" evidence="6">
    <location>
        <position position="127"/>
    </location>
</feature>
<name>A0AAU8MRK8_9GAMM</name>
<reference evidence="9" key="1">
    <citation type="submission" date="2024-06" db="EMBL/GenBank/DDBJ databases">
        <authorList>
            <person name="Li S."/>
        </authorList>
    </citation>
    <scope>NUCLEOTIDE SEQUENCE</scope>
    <source>
        <strain evidence="9">SR10</strain>
    </source>
</reference>
<dbReference type="CDD" id="cd00009">
    <property type="entry name" value="AAA"/>
    <property type="match status" value="1"/>
</dbReference>
<dbReference type="InterPro" id="IPR011006">
    <property type="entry name" value="CheY-like_superfamily"/>
</dbReference>
<dbReference type="Pfam" id="PF02954">
    <property type="entry name" value="HTH_8"/>
    <property type="match status" value="1"/>
</dbReference>
<dbReference type="Gene3D" id="3.40.50.300">
    <property type="entry name" value="P-loop containing nucleotide triphosphate hydrolases"/>
    <property type="match status" value="1"/>
</dbReference>
<dbReference type="RefSeq" id="WP_363797051.1">
    <property type="nucleotide sequence ID" value="NZ_CP159925.1"/>
</dbReference>
<dbReference type="InterPro" id="IPR009057">
    <property type="entry name" value="Homeodomain-like_sf"/>
</dbReference>
<keyword evidence="3" id="KW-0805">Transcription regulation</keyword>
<protein>
    <submittedName>
        <fullName evidence="9">Sigma-54 dependent transcriptional regulator</fullName>
    </submittedName>
</protein>
<dbReference type="GO" id="GO:0000160">
    <property type="term" value="P:phosphorelay signal transduction system"/>
    <property type="evidence" value="ECO:0007669"/>
    <property type="project" value="InterPro"/>
</dbReference>
<evidence type="ECO:0000256" key="3">
    <source>
        <dbReference type="ARBA" id="ARBA00023015"/>
    </source>
</evidence>
<dbReference type="InterPro" id="IPR027417">
    <property type="entry name" value="P-loop_NTPase"/>
</dbReference>
<dbReference type="Gene3D" id="1.10.8.60">
    <property type="match status" value="1"/>
</dbReference>
<dbReference type="AlphaFoldDB" id="A0AAU8MRK8"/>
<dbReference type="PANTHER" id="PTHR32071">
    <property type="entry name" value="TRANSCRIPTIONAL REGULATORY PROTEIN"/>
    <property type="match status" value="1"/>
</dbReference>
<keyword evidence="1" id="KW-0547">Nucleotide-binding</keyword>
<evidence type="ECO:0000313" key="9">
    <source>
        <dbReference type="EMBL" id="XCO74187.1"/>
    </source>
</evidence>
<organism evidence="9">
    <name type="scientific">Lysobacter firmicutimachus</name>
    <dbReference type="NCBI Taxonomy" id="1792846"/>
    <lineage>
        <taxon>Bacteria</taxon>
        <taxon>Pseudomonadati</taxon>
        <taxon>Pseudomonadota</taxon>
        <taxon>Gammaproteobacteria</taxon>
        <taxon>Lysobacterales</taxon>
        <taxon>Lysobacteraceae</taxon>
        <taxon>Lysobacter</taxon>
    </lineage>
</organism>
<dbReference type="PROSITE" id="PS50110">
    <property type="entry name" value="RESPONSE_REGULATORY"/>
    <property type="match status" value="1"/>
</dbReference>
<dbReference type="PANTHER" id="PTHR32071:SF117">
    <property type="entry name" value="PTS-DEPENDENT DIHYDROXYACETONE KINASE OPERON REGULATORY PROTEIN-RELATED"/>
    <property type="match status" value="1"/>
</dbReference>
<gene>
    <name evidence="9" type="ORF">ABU614_17640</name>
</gene>
<evidence type="ECO:0000256" key="6">
    <source>
        <dbReference type="PROSITE-ProRule" id="PRU00169"/>
    </source>
</evidence>
<dbReference type="Pfam" id="PF00072">
    <property type="entry name" value="Response_reg"/>
    <property type="match status" value="1"/>
</dbReference>
<dbReference type="InterPro" id="IPR002078">
    <property type="entry name" value="Sigma_54_int"/>
</dbReference>
<dbReference type="PROSITE" id="PS50045">
    <property type="entry name" value="SIGMA54_INTERACT_4"/>
    <property type="match status" value="1"/>
</dbReference>
<dbReference type="SUPFAM" id="SSF46689">
    <property type="entry name" value="Homeodomain-like"/>
    <property type="match status" value="1"/>
</dbReference>
<dbReference type="GO" id="GO:0005524">
    <property type="term" value="F:ATP binding"/>
    <property type="evidence" value="ECO:0007669"/>
    <property type="project" value="UniProtKB-KW"/>
</dbReference>
<dbReference type="Pfam" id="PF00158">
    <property type="entry name" value="Sigma54_activat"/>
    <property type="match status" value="1"/>
</dbReference>
<dbReference type="Pfam" id="PF25601">
    <property type="entry name" value="AAA_lid_14"/>
    <property type="match status" value="1"/>
</dbReference>
<evidence type="ECO:0000256" key="4">
    <source>
        <dbReference type="ARBA" id="ARBA00023125"/>
    </source>
</evidence>
<dbReference type="GO" id="GO:0043565">
    <property type="term" value="F:sequence-specific DNA binding"/>
    <property type="evidence" value="ECO:0007669"/>
    <property type="project" value="InterPro"/>
</dbReference>
<keyword evidence="2" id="KW-0067">ATP-binding</keyword>
<dbReference type="InterPro" id="IPR025662">
    <property type="entry name" value="Sigma_54_int_dom_ATP-bd_1"/>
</dbReference>
<accession>A0AAU8MRK8</accession>
<dbReference type="EMBL" id="CP159925">
    <property type="protein sequence ID" value="XCO74187.1"/>
    <property type="molecule type" value="Genomic_DNA"/>
</dbReference>
<dbReference type="InterPro" id="IPR002197">
    <property type="entry name" value="HTH_Fis"/>
</dbReference>
<dbReference type="InterPro" id="IPR001789">
    <property type="entry name" value="Sig_transdc_resp-reg_receiver"/>
</dbReference>
<dbReference type="InterPro" id="IPR003593">
    <property type="entry name" value="AAA+_ATPase"/>
</dbReference>